<keyword evidence="10" id="KW-1185">Reference proteome</keyword>
<dbReference type="OrthoDB" id="5634909at2"/>
<dbReference type="GO" id="GO:0006304">
    <property type="term" value="P:DNA modification"/>
    <property type="evidence" value="ECO:0007669"/>
    <property type="project" value="InterPro"/>
</dbReference>
<keyword evidence="5 7" id="KW-0378">Hydrolase</keyword>
<dbReference type="AlphaFoldDB" id="A0A318DB29"/>
<dbReference type="InterPro" id="IPR004230">
    <property type="entry name" value="DNA_mismatch_repair_MutH"/>
</dbReference>
<comment type="similarity">
    <text evidence="7">Belongs to the MutH family.</text>
</comment>
<keyword evidence="3 7" id="KW-0255">Endonuclease</keyword>
<evidence type="ECO:0000313" key="10">
    <source>
        <dbReference type="Proteomes" id="UP000247689"/>
    </source>
</evidence>
<dbReference type="GO" id="GO:0016787">
    <property type="term" value="F:hydrolase activity"/>
    <property type="evidence" value="ECO:0007669"/>
    <property type="project" value="UniProtKB-KW"/>
</dbReference>
<keyword evidence="4 7" id="KW-0227">DNA damage</keyword>
<sequence length="221" mass="25160">MQYESPQALLDYAQSFAGFTLGELCERYKEQVPQQLLHKKGWVGQFLEMILGATSGSLAQPDFPELGVELKTLPIDEQGRPLESTYVSVVPLMNIHGLRWENSVVRHKLLQVLWIPIVASREIPIEDRQIAMPFLWQPTPEEEQTFKQDFEDVLDQVAMGRIEQLDARLGDILQVRPKAANSKALTDAIGPDGATIKTLPRGFYLRPQFTKRCLQQQFDLL</sequence>
<dbReference type="CDD" id="cd00583">
    <property type="entry name" value="MutH-like"/>
    <property type="match status" value="1"/>
</dbReference>
<reference evidence="9 10" key="1">
    <citation type="submission" date="2018-05" db="EMBL/GenBank/DDBJ databases">
        <title>Kangiella spongicola genome sequence.</title>
        <authorList>
            <person name="Maclea K.S."/>
            <person name="Goen A.E."/>
            <person name="Kelley C."/>
            <person name="Underriner A."/>
            <person name="Silverwood T."/>
            <person name="Trachtenberg A.M."/>
        </authorList>
    </citation>
    <scope>NUCLEOTIDE SEQUENCE [LARGE SCALE GENOMIC DNA]</scope>
    <source>
        <strain evidence="9 10">ATCC BAA-2076</strain>
    </source>
</reference>
<name>A0A318DB29_9GAMM</name>
<comment type="function">
    <text evidence="7">Sequence-specific endonuclease that cleaves unmethylated GATC sequences. It is involved in DNA mismatch repair.</text>
</comment>
<dbReference type="GO" id="GO:0005737">
    <property type="term" value="C:cytoplasm"/>
    <property type="evidence" value="ECO:0007669"/>
    <property type="project" value="UniProtKB-SubCell"/>
</dbReference>
<evidence type="ECO:0000313" key="9">
    <source>
        <dbReference type="EMBL" id="PXF64157.1"/>
    </source>
</evidence>
<dbReference type="InterPro" id="IPR011335">
    <property type="entry name" value="Restrct_endonuc-II-like"/>
</dbReference>
<dbReference type="HAMAP" id="MF_00759">
    <property type="entry name" value="MutH"/>
    <property type="match status" value="1"/>
</dbReference>
<evidence type="ECO:0000256" key="5">
    <source>
        <dbReference type="ARBA" id="ARBA00022801"/>
    </source>
</evidence>
<evidence type="ECO:0000256" key="6">
    <source>
        <dbReference type="ARBA" id="ARBA00023204"/>
    </source>
</evidence>
<dbReference type="RefSeq" id="WP_110199899.1">
    <property type="nucleotide sequence ID" value="NZ_QICH01000001.1"/>
</dbReference>
<evidence type="ECO:0000256" key="7">
    <source>
        <dbReference type="HAMAP-Rule" id="MF_00759"/>
    </source>
</evidence>
<accession>A0A318DB29</accession>
<keyword evidence="1 7" id="KW-0963">Cytoplasm</keyword>
<gene>
    <name evidence="7" type="primary">mutH</name>
    <name evidence="9" type="ORF">DL796_03185</name>
</gene>
<evidence type="ECO:0000256" key="1">
    <source>
        <dbReference type="ARBA" id="ARBA00022490"/>
    </source>
</evidence>
<comment type="subcellular location">
    <subcellularLocation>
        <location evidence="7">Cytoplasm</location>
    </subcellularLocation>
</comment>
<comment type="caution">
    <text evidence="9">The sequence shown here is derived from an EMBL/GenBank/DDBJ whole genome shotgun (WGS) entry which is preliminary data.</text>
</comment>
<dbReference type="NCBIfam" id="TIGR02248">
    <property type="entry name" value="mutH_TIGR"/>
    <property type="match status" value="1"/>
</dbReference>
<organism evidence="9 10">
    <name type="scientific">Kangiella spongicola</name>
    <dbReference type="NCBI Taxonomy" id="796379"/>
    <lineage>
        <taxon>Bacteria</taxon>
        <taxon>Pseudomonadati</taxon>
        <taxon>Pseudomonadota</taxon>
        <taxon>Gammaproteobacteria</taxon>
        <taxon>Kangiellales</taxon>
        <taxon>Kangiellaceae</taxon>
        <taxon>Kangiella</taxon>
    </lineage>
</organism>
<dbReference type="Gene3D" id="3.40.600.10">
    <property type="entry name" value="DNA mismatch repair MutH/Restriction endonuclease, type II"/>
    <property type="match status" value="1"/>
</dbReference>
<dbReference type="SMART" id="SM00927">
    <property type="entry name" value="MutH"/>
    <property type="match status" value="1"/>
</dbReference>
<evidence type="ECO:0000256" key="2">
    <source>
        <dbReference type="ARBA" id="ARBA00022722"/>
    </source>
</evidence>
<dbReference type="SUPFAM" id="SSF52980">
    <property type="entry name" value="Restriction endonuclease-like"/>
    <property type="match status" value="1"/>
</dbReference>
<keyword evidence="6 7" id="KW-0234">DNA repair</keyword>
<dbReference type="NCBIfam" id="NF003458">
    <property type="entry name" value="PRK05070.1"/>
    <property type="match status" value="1"/>
</dbReference>
<proteinExistence type="inferred from homology"/>
<evidence type="ECO:0000256" key="4">
    <source>
        <dbReference type="ARBA" id="ARBA00022763"/>
    </source>
</evidence>
<feature type="domain" description="DNA mismatch repair MutH/Type II restriction enzyme Sau3AI" evidence="8">
    <location>
        <begin position="51"/>
        <end position="149"/>
    </location>
</feature>
<dbReference type="Proteomes" id="UP000247689">
    <property type="component" value="Unassembled WGS sequence"/>
</dbReference>
<keyword evidence="2 7" id="KW-0540">Nuclease</keyword>
<evidence type="ECO:0000256" key="3">
    <source>
        <dbReference type="ARBA" id="ARBA00022759"/>
    </source>
</evidence>
<dbReference type="InterPro" id="IPR037057">
    <property type="entry name" value="DNA_rep_MutH/T2_RE_sf"/>
</dbReference>
<dbReference type="GO" id="GO:0003677">
    <property type="term" value="F:DNA binding"/>
    <property type="evidence" value="ECO:0007669"/>
    <property type="project" value="InterPro"/>
</dbReference>
<dbReference type="GO" id="GO:0004519">
    <property type="term" value="F:endonuclease activity"/>
    <property type="evidence" value="ECO:0007669"/>
    <property type="project" value="UniProtKB-UniRule"/>
</dbReference>
<dbReference type="InterPro" id="IPR011337">
    <property type="entry name" value="DNA_rep_MutH/RE_typeII_Sau3AI"/>
</dbReference>
<protein>
    <recommendedName>
        <fullName evidence="7">DNA mismatch repair protein MutH</fullName>
    </recommendedName>
    <alternativeName>
        <fullName evidence="7">Methyl-directed mismatch repair protein</fullName>
    </alternativeName>
</protein>
<evidence type="ECO:0000259" key="8">
    <source>
        <dbReference type="SMART" id="SM00927"/>
    </source>
</evidence>
<dbReference type="GO" id="GO:0006298">
    <property type="term" value="P:mismatch repair"/>
    <property type="evidence" value="ECO:0007669"/>
    <property type="project" value="UniProtKB-UniRule"/>
</dbReference>
<dbReference type="EMBL" id="QICH01000001">
    <property type="protein sequence ID" value="PXF64157.1"/>
    <property type="molecule type" value="Genomic_DNA"/>
</dbReference>
<dbReference type="Pfam" id="PF02976">
    <property type="entry name" value="MutH"/>
    <property type="match status" value="1"/>
</dbReference>